<dbReference type="PANTHER" id="PTHR43364:SF2">
    <property type="entry name" value="ARYL-ALCOHOL DEHYDROGENASE AAD10-RELATED"/>
    <property type="match status" value="1"/>
</dbReference>
<keyword evidence="5" id="KW-1185">Reference proteome</keyword>
<comment type="caution">
    <text evidence="4">The sequence shown here is derived from an EMBL/GenBank/DDBJ whole genome shotgun (WGS) entry which is preliminary data.</text>
</comment>
<dbReference type="InterPro" id="IPR050523">
    <property type="entry name" value="AKR_Detox_Biosynth"/>
</dbReference>
<dbReference type="Gene3D" id="3.20.20.100">
    <property type="entry name" value="NADP-dependent oxidoreductase domain"/>
    <property type="match status" value="1"/>
</dbReference>
<evidence type="ECO:0000256" key="2">
    <source>
        <dbReference type="ARBA" id="ARBA00038157"/>
    </source>
</evidence>
<sequence>MAWLNQKLNSPPNPQTELGRLQILSTTAAIRVSPLALGGGNIGQAWNQTWGFQTKERAFELLDAYLEAGGNFIDTSNTYQDGESETWIGEWLSLSPSRRDRVVIATKYTSDFALLDSSCPARQKGQFANCAGNSRRSLFQSVKSSLMRLRTEWIDILYVHWWDYTASIEEVIDSLNVLVQQGKVLYLGVSDTPAWIVSAANTYAKSHGKVGFSVYSGKWSVLARDVEREVLPMCKAFGMAFVPWGALGSGFLQSKRQMEERERQGEGLRAWGRGRGREGEMSDALERIGSELGVESVTCVALAYVLTKAKRMGVHCVYPVIGGRKVEQLKENIQALELELTEEQIAALERVKEFDIGFPHDFIGGDPDMTGVWGDLTAQTVYLSPPPTASRAKEDVENTGVFFA</sequence>
<dbReference type="AlphaFoldDB" id="A0AAN6W0X8"/>
<organism evidence="4 5">
    <name type="scientific">Triangularia setosa</name>
    <dbReference type="NCBI Taxonomy" id="2587417"/>
    <lineage>
        <taxon>Eukaryota</taxon>
        <taxon>Fungi</taxon>
        <taxon>Dikarya</taxon>
        <taxon>Ascomycota</taxon>
        <taxon>Pezizomycotina</taxon>
        <taxon>Sordariomycetes</taxon>
        <taxon>Sordariomycetidae</taxon>
        <taxon>Sordariales</taxon>
        <taxon>Podosporaceae</taxon>
        <taxon>Triangularia</taxon>
    </lineage>
</organism>
<dbReference type="EMBL" id="MU866369">
    <property type="protein sequence ID" value="KAK4173096.1"/>
    <property type="molecule type" value="Genomic_DNA"/>
</dbReference>
<dbReference type="Pfam" id="PF00248">
    <property type="entry name" value="Aldo_ket_red"/>
    <property type="match status" value="1"/>
</dbReference>
<reference evidence="4" key="2">
    <citation type="submission" date="2023-05" db="EMBL/GenBank/DDBJ databases">
        <authorList>
            <consortium name="Lawrence Berkeley National Laboratory"/>
            <person name="Steindorff A."/>
            <person name="Hensen N."/>
            <person name="Bonometti L."/>
            <person name="Westerberg I."/>
            <person name="Brannstrom I.O."/>
            <person name="Guillou S."/>
            <person name="Cros-Aarteil S."/>
            <person name="Calhoun S."/>
            <person name="Haridas S."/>
            <person name="Kuo A."/>
            <person name="Mondo S."/>
            <person name="Pangilinan J."/>
            <person name="Riley R."/>
            <person name="Labutti K."/>
            <person name="Andreopoulos B."/>
            <person name="Lipzen A."/>
            <person name="Chen C."/>
            <person name="Yanf M."/>
            <person name="Daum C."/>
            <person name="Ng V."/>
            <person name="Clum A."/>
            <person name="Ohm R."/>
            <person name="Martin F."/>
            <person name="Silar P."/>
            <person name="Natvig D."/>
            <person name="Lalanne C."/>
            <person name="Gautier V."/>
            <person name="Ament-Velasquez S.L."/>
            <person name="Kruys A."/>
            <person name="Hutchinson M.I."/>
            <person name="Powell A.J."/>
            <person name="Barry K."/>
            <person name="Miller A.N."/>
            <person name="Grigoriev I.V."/>
            <person name="Debuchy R."/>
            <person name="Gladieux P."/>
            <person name="Thoren M.H."/>
            <person name="Johannesson H."/>
        </authorList>
    </citation>
    <scope>NUCLEOTIDE SEQUENCE</scope>
    <source>
        <strain evidence="4">CBS 892.96</strain>
    </source>
</reference>
<evidence type="ECO:0000313" key="4">
    <source>
        <dbReference type="EMBL" id="KAK4173096.1"/>
    </source>
</evidence>
<accession>A0AAN6W0X8</accession>
<evidence type="ECO:0000313" key="5">
    <source>
        <dbReference type="Proteomes" id="UP001302321"/>
    </source>
</evidence>
<evidence type="ECO:0000256" key="1">
    <source>
        <dbReference type="ARBA" id="ARBA00023002"/>
    </source>
</evidence>
<protein>
    <submittedName>
        <fullName evidence="4">Aldo/keto reductase</fullName>
    </submittedName>
</protein>
<proteinExistence type="inferred from homology"/>
<feature type="domain" description="NADP-dependent oxidoreductase" evidence="3">
    <location>
        <begin position="35"/>
        <end position="352"/>
    </location>
</feature>
<dbReference type="PANTHER" id="PTHR43364">
    <property type="entry name" value="NADH-SPECIFIC METHYLGLYOXAL REDUCTASE-RELATED"/>
    <property type="match status" value="1"/>
</dbReference>
<keyword evidence="1" id="KW-0560">Oxidoreductase</keyword>
<name>A0AAN6W0X8_9PEZI</name>
<dbReference type="InterPro" id="IPR023210">
    <property type="entry name" value="NADP_OxRdtase_dom"/>
</dbReference>
<dbReference type="Proteomes" id="UP001302321">
    <property type="component" value="Unassembled WGS sequence"/>
</dbReference>
<gene>
    <name evidence="4" type="ORF">QBC36DRAFT_221331</name>
</gene>
<dbReference type="GO" id="GO:0016491">
    <property type="term" value="F:oxidoreductase activity"/>
    <property type="evidence" value="ECO:0007669"/>
    <property type="project" value="UniProtKB-KW"/>
</dbReference>
<dbReference type="InterPro" id="IPR036812">
    <property type="entry name" value="NAD(P)_OxRdtase_dom_sf"/>
</dbReference>
<dbReference type="SUPFAM" id="SSF51430">
    <property type="entry name" value="NAD(P)-linked oxidoreductase"/>
    <property type="match status" value="1"/>
</dbReference>
<reference evidence="4" key="1">
    <citation type="journal article" date="2023" name="Mol. Phylogenet. Evol.">
        <title>Genome-scale phylogeny and comparative genomics of the fungal order Sordariales.</title>
        <authorList>
            <person name="Hensen N."/>
            <person name="Bonometti L."/>
            <person name="Westerberg I."/>
            <person name="Brannstrom I.O."/>
            <person name="Guillou S."/>
            <person name="Cros-Aarteil S."/>
            <person name="Calhoun S."/>
            <person name="Haridas S."/>
            <person name="Kuo A."/>
            <person name="Mondo S."/>
            <person name="Pangilinan J."/>
            <person name="Riley R."/>
            <person name="LaButti K."/>
            <person name="Andreopoulos B."/>
            <person name="Lipzen A."/>
            <person name="Chen C."/>
            <person name="Yan M."/>
            <person name="Daum C."/>
            <person name="Ng V."/>
            <person name="Clum A."/>
            <person name="Steindorff A."/>
            <person name="Ohm R.A."/>
            <person name="Martin F."/>
            <person name="Silar P."/>
            <person name="Natvig D.O."/>
            <person name="Lalanne C."/>
            <person name="Gautier V."/>
            <person name="Ament-Velasquez S.L."/>
            <person name="Kruys A."/>
            <person name="Hutchinson M.I."/>
            <person name="Powell A.J."/>
            <person name="Barry K."/>
            <person name="Miller A.N."/>
            <person name="Grigoriev I.V."/>
            <person name="Debuchy R."/>
            <person name="Gladieux P."/>
            <person name="Hiltunen Thoren M."/>
            <person name="Johannesson H."/>
        </authorList>
    </citation>
    <scope>NUCLEOTIDE SEQUENCE</scope>
    <source>
        <strain evidence="4">CBS 892.96</strain>
    </source>
</reference>
<comment type="similarity">
    <text evidence="2">Belongs to the aldo/keto reductase family. Aldo/keto reductase 2 subfamily.</text>
</comment>
<evidence type="ECO:0000259" key="3">
    <source>
        <dbReference type="Pfam" id="PF00248"/>
    </source>
</evidence>